<dbReference type="AlphaFoldDB" id="A0A9J6ZLM9"/>
<dbReference type="Proteomes" id="UP001056756">
    <property type="component" value="Chromosome"/>
</dbReference>
<evidence type="ECO:0000313" key="2">
    <source>
        <dbReference type="EMBL" id="URN96593.1"/>
    </source>
</evidence>
<reference evidence="2" key="1">
    <citation type="submission" date="2022-05" db="EMBL/GenBank/DDBJ databases">
        <title>Novel bacterial taxa in a minimal lignocellulolytic consortium and its capacity to transform plastics disclosed by genome-resolved metagenomics.</title>
        <authorList>
            <person name="Rodriguez C.A.D."/>
            <person name="Diaz-Garcia L."/>
            <person name="Herrera K."/>
            <person name="Tarazona N.A."/>
            <person name="Sproer C."/>
            <person name="Overmann J."/>
            <person name="Jimenez D.J."/>
        </authorList>
    </citation>
    <scope>NUCLEOTIDE SEQUENCE</scope>
    <source>
        <strain evidence="2">MAG5</strain>
    </source>
</reference>
<protein>
    <submittedName>
        <fullName evidence="2">GNAT family N-acetyltransferase</fullName>
    </submittedName>
</protein>
<dbReference type="SUPFAM" id="SSF55729">
    <property type="entry name" value="Acyl-CoA N-acyltransferases (Nat)"/>
    <property type="match status" value="1"/>
</dbReference>
<dbReference type="InterPro" id="IPR000182">
    <property type="entry name" value="GNAT_dom"/>
</dbReference>
<evidence type="ECO:0000313" key="3">
    <source>
        <dbReference type="Proteomes" id="UP001056756"/>
    </source>
</evidence>
<dbReference type="PROSITE" id="PS51186">
    <property type="entry name" value="GNAT"/>
    <property type="match status" value="1"/>
</dbReference>
<dbReference type="EMBL" id="CP097899">
    <property type="protein sequence ID" value="URN96593.1"/>
    <property type="molecule type" value="Genomic_DNA"/>
</dbReference>
<proteinExistence type="predicted"/>
<accession>A0A9J6ZLM9</accession>
<dbReference type="CDD" id="cd04301">
    <property type="entry name" value="NAT_SF"/>
    <property type="match status" value="1"/>
</dbReference>
<sequence length="165" mass="19338">MMMTIALPYSLIPMSEDDASCITEWRYPSPYHIYHWPAWDIMKKQEIEFGDTEIRSKQYRSVIDANDTLIGFAQFFAMQTTVRIALFLAPAYCGLGIGQQVMQLVIREANERYSNFEIDLEVETWNERAITSYVRSGFFITDQYELPSRNDQPIRNVYCMVYQAP</sequence>
<gene>
    <name evidence="2" type="ORF">NAG76_10370</name>
</gene>
<dbReference type="GO" id="GO:0016747">
    <property type="term" value="F:acyltransferase activity, transferring groups other than amino-acyl groups"/>
    <property type="evidence" value="ECO:0007669"/>
    <property type="project" value="InterPro"/>
</dbReference>
<dbReference type="Gene3D" id="3.40.630.30">
    <property type="match status" value="1"/>
</dbReference>
<organism evidence="2 3">
    <name type="scientific">Candidatus Pristimantibacillus lignocellulolyticus</name>
    <dbReference type="NCBI Taxonomy" id="2994561"/>
    <lineage>
        <taxon>Bacteria</taxon>
        <taxon>Bacillati</taxon>
        <taxon>Bacillota</taxon>
        <taxon>Bacilli</taxon>
        <taxon>Bacillales</taxon>
        <taxon>Paenibacillaceae</taxon>
        <taxon>Candidatus Pristimantibacillus</taxon>
    </lineage>
</organism>
<evidence type="ECO:0000259" key="1">
    <source>
        <dbReference type="PROSITE" id="PS51186"/>
    </source>
</evidence>
<dbReference type="KEGG" id="plig:NAG76_10370"/>
<name>A0A9J6ZLM9_9BACL</name>
<feature type="domain" description="N-acetyltransferase" evidence="1">
    <location>
        <begin position="17"/>
        <end position="165"/>
    </location>
</feature>
<dbReference type="InterPro" id="IPR016181">
    <property type="entry name" value="Acyl_CoA_acyltransferase"/>
</dbReference>
<dbReference type="Pfam" id="PF00583">
    <property type="entry name" value="Acetyltransf_1"/>
    <property type="match status" value="1"/>
</dbReference>